<dbReference type="AlphaFoldDB" id="A0A9Q8ZEC7"/>
<feature type="compositionally biased region" description="Basic and acidic residues" evidence="5">
    <location>
        <begin position="607"/>
        <end position="620"/>
    </location>
</feature>
<dbReference type="CDD" id="cd12910">
    <property type="entry name" value="SPRY_SSH4_like"/>
    <property type="match status" value="1"/>
</dbReference>
<dbReference type="VEuPathDB" id="FungiDB:yc1106_06457"/>
<evidence type="ECO:0000313" key="8">
    <source>
        <dbReference type="Proteomes" id="UP001056012"/>
    </source>
</evidence>
<dbReference type="OrthoDB" id="25503at2759"/>
<dbReference type="Pfam" id="PF07287">
    <property type="entry name" value="AtuA"/>
    <property type="match status" value="1"/>
</dbReference>
<dbReference type="Gene3D" id="2.60.120.920">
    <property type="match status" value="1"/>
</dbReference>
<keyword evidence="2" id="KW-0812">Transmembrane</keyword>
<proteinExistence type="predicted"/>
<evidence type="ECO:0000313" key="7">
    <source>
        <dbReference type="EMBL" id="USP79183.1"/>
    </source>
</evidence>
<dbReference type="PANTHER" id="PTHR47585">
    <property type="match status" value="1"/>
</dbReference>
<evidence type="ECO:0000259" key="6">
    <source>
        <dbReference type="SMART" id="SM00449"/>
    </source>
</evidence>
<dbReference type="InterPro" id="IPR003877">
    <property type="entry name" value="SPRY_dom"/>
</dbReference>
<dbReference type="PANTHER" id="PTHR47585:SF1">
    <property type="entry name" value="DUF1446 DOMAIN-CONTAINING PROTEIN"/>
    <property type="match status" value="1"/>
</dbReference>
<gene>
    <name evidence="7" type="ORF">yc1106_06457</name>
</gene>
<dbReference type="Proteomes" id="UP001056012">
    <property type="component" value="Chromosome 4"/>
</dbReference>
<comment type="subcellular location">
    <subcellularLocation>
        <location evidence="1">Membrane</location>
    </subcellularLocation>
</comment>
<dbReference type="SMART" id="SM00449">
    <property type="entry name" value="SPRY"/>
    <property type="match status" value="1"/>
</dbReference>
<feature type="region of interest" description="Disordered" evidence="5">
    <location>
        <begin position="607"/>
        <end position="748"/>
    </location>
</feature>
<organism evidence="7 8">
    <name type="scientific">Curvularia clavata</name>
    <dbReference type="NCBI Taxonomy" id="95742"/>
    <lineage>
        <taxon>Eukaryota</taxon>
        <taxon>Fungi</taxon>
        <taxon>Dikarya</taxon>
        <taxon>Ascomycota</taxon>
        <taxon>Pezizomycotina</taxon>
        <taxon>Dothideomycetes</taxon>
        <taxon>Pleosporomycetidae</taxon>
        <taxon>Pleosporales</taxon>
        <taxon>Pleosporineae</taxon>
        <taxon>Pleosporaceae</taxon>
        <taxon>Curvularia</taxon>
    </lineage>
</organism>
<dbReference type="InterPro" id="IPR035780">
    <property type="entry name" value="SPRY_Ssh4-like"/>
</dbReference>
<name>A0A9Q8ZEC7_CURCL</name>
<dbReference type="InterPro" id="IPR043136">
    <property type="entry name" value="B30.2/SPRY_sf"/>
</dbReference>
<sequence>MAGPTYNTRWTSQRGTRPVRIANSDPGYHMRYQAEFGDVDFITGDYLAEVNIAENAQAYAAGTHPGWEQTAWDGIEQTIDLLQQKRIKVIVNGGAHNPKGLAEKVQKLVTSKGYDLKVAYVLGDNVMEEMSDIKEKGLPPHLDSDNTEVTINDHTLDVLKADKPIVSAHVYLGAREIVAGLEQGADIIIAGRVADASPVIGAAWWWHQWRSNDFDQLAGALVAGHLIECSAYVTGANFAGFYEYPLDDLYDMTFGISEIEKDGSCVVTKHDAKKGFVTEDTVKCQFLYELQGNIYLNSDVKGILDEVQVKNEGRNRVRVWGIKGAPPPPTTKLAIFYQAGYQSECVINATGYATKEKFDLWEYTMKFGLKKLGILDKFDILEFQRLGVPEANPKSQLRSTTSCRVFAESSDPNVNLGLASVIGEFSMQHFSGFHLSSDLRTIVPRPYLSYYPAIWPQDKLMTSINILEAGGTANEVHTMKIKTSPPPMVEDLAKRQSYETKDPVDLKFFGPTQPARLGDVVLARSGDKGGNANIGFFIPTALPSSYPHASPLYKECWDWLRTYLTMDKLKDMFADSWEDTFFIERSVLENQTNVNFAMFKKLKDKLKGDERPSYGTDEHNQQSNNPYYQHPQNSQHTSVPTEKYQAPPGPPPNQASSTSKPEYSAPPGPPPNHNAASSYTAPPGPPPNHQASGYAAPPGSPPSYPQQPPPSWDPPPYHDWTVIPDTALLPPPPSMGYDSSPTANATAEEGERALAWTRMHPLWPPQNLHPSTHAAIQNAQLALLKAPSMTGELFPQPQAGHWRCRTHAKCRDSSILTNLPMYSVAWDSPLTTQRPKTIYFELKVIGIGRGDVSSLSEADAGIAVGFVAPPYPTFRLPGWERASLGVHGDDGRKYVNDAWGGVDFTTAFKPGDTVGIGITFSVPKDPPSYQQTQQGKILDIDVFFTRNGVKEGGWDGNEELDVRCEGGNVGLRGECDLFPAIGVFGGVDFDVFFHPSQKEKGAAGSNANLNPLSA</sequence>
<dbReference type="EMBL" id="CP089277">
    <property type="protein sequence ID" value="USP79183.1"/>
    <property type="molecule type" value="Genomic_DNA"/>
</dbReference>
<evidence type="ECO:0000256" key="4">
    <source>
        <dbReference type="ARBA" id="ARBA00023136"/>
    </source>
</evidence>
<feature type="compositionally biased region" description="Polar residues" evidence="5">
    <location>
        <begin position="621"/>
        <end position="640"/>
    </location>
</feature>
<keyword evidence="4" id="KW-0472">Membrane</keyword>
<dbReference type="GO" id="GO:0016020">
    <property type="term" value="C:membrane"/>
    <property type="evidence" value="ECO:0007669"/>
    <property type="project" value="UniProtKB-SubCell"/>
</dbReference>
<feature type="compositionally biased region" description="Pro residues" evidence="5">
    <location>
        <begin position="698"/>
        <end position="717"/>
    </location>
</feature>
<feature type="domain" description="SPRY" evidence="6">
    <location>
        <begin position="835"/>
        <end position="997"/>
    </location>
</feature>
<evidence type="ECO:0000256" key="3">
    <source>
        <dbReference type="ARBA" id="ARBA00022989"/>
    </source>
</evidence>
<evidence type="ECO:0000256" key="5">
    <source>
        <dbReference type="SAM" id="MobiDB-lite"/>
    </source>
</evidence>
<reference evidence="7" key="1">
    <citation type="submission" date="2021-12" db="EMBL/GenBank/DDBJ databases">
        <title>Curvularia clavata genome.</title>
        <authorList>
            <person name="Cao Y."/>
        </authorList>
    </citation>
    <scope>NUCLEOTIDE SEQUENCE</scope>
    <source>
        <strain evidence="7">Yc1106</strain>
    </source>
</reference>
<evidence type="ECO:0000256" key="1">
    <source>
        <dbReference type="ARBA" id="ARBA00004370"/>
    </source>
</evidence>
<protein>
    <recommendedName>
        <fullName evidence="6">SPRY domain-containing protein</fullName>
    </recommendedName>
</protein>
<keyword evidence="8" id="KW-1185">Reference proteome</keyword>
<accession>A0A9Q8ZEC7</accession>
<keyword evidence="3" id="KW-1133">Transmembrane helix</keyword>
<dbReference type="InterPro" id="IPR010839">
    <property type="entry name" value="AtuA_N"/>
</dbReference>
<evidence type="ECO:0000256" key="2">
    <source>
        <dbReference type="ARBA" id="ARBA00022692"/>
    </source>
</evidence>